<comment type="catalytic activity">
    <reaction evidence="5">
        <text>N-terminal L-alanyl-[ribosomal protein bS18] + acetyl-CoA = N-terminal N(alpha)-acetyl-L-alanyl-[ribosomal protein bS18] + CoA + H(+)</text>
        <dbReference type="Rhea" id="RHEA:43756"/>
        <dbReference type="Rhea" id="RHEA-COMP:10676"/>
        <dbReference type="Rhea" id="RHEA-COMP:10677"/>
        <dbReference type="ChEBI" id="CHEBI:15378"/>
        <dbReference type="ChEBI" id="CHEBI:57287"/>
        <dbReference type="ChEBI" id="CHEBI:57288"/>
        <dbReference type="ChEBI" id="CHEBI:64718"/>
        <dbReference type="ChEBI" id="CHEBI:83683"/>
        <dbReference type="EC" id="2.3.1.266"/>
    </reaction>
</comment>
<protein>
    <recommendedName>
        <fullName evidence="5">[Ribosomal protein bS18]-alanine N-acetyltransferase</fullName>
        <ecNumber evidence="5">2.3.1.266</ecNumber>
    </recommendedName>
</protein>
<comment type="subcellular location">
    <subcellularLocation>
        <location evidence="5">Cytoplasm</location>
    </subcellularLocation>
</comment>
<dbReference type="Proteomes" id="UP000014400">
    <property type="component" value="Unassembled WGS sequence"/>
</dbReference>
<keyword evidence="8" id="KW-1185">Reference proteome</keyword>
<comment type="function">
    <text evidence="5">Acetylates the N-terminal alanine of ribosomal protein bS18.</text>
</comment>
<dbReference type="EMBL" id="ATCF01000005">
    <property type="protein sequence ID" value="EPE01077.1"/>
    <property type="molecule type" value="Genomic_DNA"/>
</dbReference>
<dbReference type="AlphaFoldDB" id="S3BL64"/>
<dbReference type="GO" id="GO:0008999">
    <property type="term" value="F:protein-N-terminal-alanine acetyltransferase activity"/>
    <property type="evidence" value="ECO:0007669"/>
    <property type="project" value="UniProtKB-UniRule"/>
</dbReference>
<dbReference type="PANTHER" id="PTHR43420">
    <property type="entry name" value="ACETYLTRANSFERASE"/>
    <property type="match status" value="1"/>
</dbReference>
<dbReference type="InterPro" id="IPR043690">
    <property type="entry name" value="RimI"/>
</dbReference>
<dbReference type="NCBIfam" id="TIGR01575">
    <property type="entry name" value="rimI"/>
    <property type="match status" value="1"/>
</dbReference>
<proteinExistence type="inferred from homology"/>
<dbReference type="RefSeq" id="WP_016473788.1">
    <property type="nucleotide sequence ID" value="NZ_KE150480.1"/>
</dbReference>
<comment type="similarity">
    <text evidence="1 5">Belongs to the acetyltransferase family. RimI subfamily.</text>
</comment>
<dbReference type="HAMAP" id="MF_02210">
    <property type="entry name" value="RimI"/>
    <property type="match status" value="1"/>
</dbReference>
<feature type="active site" description="Proton acceptor" evidence="5">
    <location>
        <position position="129"/>
    </location>
</feature>
<reference evidence="7 8" key="1">
    <citation type="submission" date="2013-04" db="EMBL/GenBank/DDBJ databases">
        <title>The Genome Sequence of Sutterella wadsworthensis HGA0223.</title>
        <authorList>
            <consortium name="The Broad Institute Genomics Platform"/>
            <person name="Earl A."/>
            <person name="Ward D."/>
            <person name="Feldgarden M."/>
            <person name="Gevers D."/>
            <person name="Schmidt T.M."/>
            <person name="Dover J."/>
            <person name="Dai D."/>
            <person name="Walker B."/>
            <person name="Young S."/>
            <person name="Zeng Q."/>
            <person name="Gargeya S."/>
            <person name="Fitzgerald M."/>
            <person name="Haas B."/>
            <person name="Abouelleil A."/>
            <person name="Allen A.W."/>
            <person name="Alvarado L."/>
            <person name="Arachchi H.M."/>
            <person name="Berlin A.M."/>
            <person name="Chapman S.B."/>
            <person name="Gainer-Dewar J."/>
            <person name="Goldberg J."/>
            <person name="Griggs A."/>
            <person name="Gujja S."/>
            <person name="Hansen M."/>
            <person name="Howarth C."/>
            <person name="Imamovic A."/>
            <person name="Ireland A."/>
            <person name="Larimer J."/>
            <person name="McCowan C."/>
            <person name="Murphy C."/>
            <person name="Pearson M."/>
            <person name="Poon T.W."/>
            <person name="Priest M."/>
            <person name="Roberts A."/>
            <person name="Saif S."/>
            <person name="Shea T."/>
            <person name="Sisk P."/>
            <person name="Sykes S."/>
            <person name="Wortman J."/>
            <person name="Nusbaum C."/>
            <person name="Birren B."/>
        </authorList>
    </citation>
    <scope>NUCLEOTIDE SEQUENCE [LARGE SCALE GENOMIC DNA]</scope>
    <source>
        <strain evidence="7 8">HGA0223</strain>
    </source>
</reference>
<accession>S3BL64</accession>
<gene>
    <name evidence="5" type="primary">rimI</name>
    <name evidence="7" type="ORF">HMPREF1476_00387</name>
</gene>
<comment type="caution">
    <text evidence="7">The sequence shown here is derived from an EMBL/GenBank/DDBJ whole genome shotgun (WGS) entry which is preliminary data.</text>
</comment>
<dbReference type="STRING" id="1203554.HMPREF1476_00387"/>
<comment type="caution">
    <text evidence="5">Lacks conserved residue(s) required for the propagation of feature annotation.</text>
</comment>
<dbReference type="Pfam" id="PF00583">
    <property type="entry name" value="Acetyltransf_1"/>
    <property type="match status" value="1"/>
</dbReference>
<feature type="active site" description="Proton donor" evidence="5">
    <location>
        <position position="141"/>
    </location>
</feature>
<organism evidence="7 8">
    <name type="scientific">Sutterella wadsworthensis HGA0223</name>
    <dbReference type="NCBI Taxonomy" id="1203554"/>
    <lineage>
        <taxon>Bacteria</taxon>
        <taxon>Pseudomonadati</taxon>
        <taxon>Pseudomonadota</taxon>
        <taxon>Betaproteobacteria</taxon>
        <taxon>Burkholderiales</taxon>
        <taxon>Sutterellaceae</taxon>
        <taxon>Sutterella</taxon>
    </lineage>
</organism>
<dbReference type="PROSITE" id="PS51186">
    <property type="entry name" value="GNAT"/>
    <property type="match status" value="1"/>
</dbReference>
<dbReference type="InterPro" id="IPR050680">
    <property type="entry name" value="YpeA/RimI_acetyltransf"/>
</dbReference>
<feature type="binding site" evidence="5">
    <location>
        <position position="134"/>
    </location>
    <ligand>
        <name>acetyl-CoA</name>
        <dbReference type="ChEBI" id="CHEBI:57288"/>
    </ligand>
</feature>
<dbReference type="InterPro" id="IPR016181">
    <property type="entry name" value="Acyl_CoA_acyltransferase"/>
</dbReference>
<dbReference type="Gene3D" id="3.40.630.30">
    <property type="match status" value="1"/>
</dbReference>
<dbReference type="HOGENOM" id="CLU_013985_23_2_4"/>
<evidence type="ECO:0000256" key="1">
    <source>
        <dbReference type="ARBA" id="ARBA00005395"/>
    </source>
</evidence>
<keyword evidence="4 5" id="KW-0012">Acyltransferase</keyword>
<dbReference type="SUPFAM" id="SSF55729">
    <property type="entry name" value="Acyl-CoA N-acyltransferases (Nat)"/>
    <property type="match status" value="1"/>
</dbReference>
<dbReference type="PANTHER" id="PTHR43420:SF44">
    <property type="entry name" value="ACETYLTRANSFERASE YPEA"/>
    <property type="match status" value="1"/>
</dbReference>
<dbReference type="GO" id="GO:0005737">
    <property type="term" value="C:cytoplasm"/>
    <property type="evidence" value="ECO:0007669"/>
    <property type="project" value="UniProtKB-SubCell"/>
</dbReference>
<dbReference type="InterPro" id="IPR000182">
    <property type="entry name" value="GNAT_dom"/>
</dbReference>
<feature type="domain" description="N-acetyltransferase" evidence="6">
    <location>
        <begin position="22"/>
        <end position="173"/>
    </location>
</feature>
<dbReference type="EC" id="2.3.1.266" evidence="5"/>
<evidence type="ECO:0000256" key="4">
    <source>
        <dbReference type="ARBA" id="ARBA00023315"/>
    </source>
</evidence>
<name>S3BL64_9BURK</name>
<evidence type="ECO:0000313" key="8">
    <source>
        <dbReference type="Proteomes" id="UP000014400"/>
    </source>
</evidence>
<evidence type="ECO:0000256" key="5">
    <source>
        <dbReference type="HAMAP-Rule" id="MF_02210"/>
    </source>
</evidence>
<keyword evidence="3 5" id="KW-0808">Transferase</keyword>
<evidence type="ECO:0000256" key="3">
    <source>
        <dbReference type="ARBA" id="ARBA00022679"/>
    </source>
</evidence>
<evidence type="ECO:0000313" key="7">
    <source>
        <dbReference type="EMBL" id="EPE01077.1"/>
    </source>
</evidence>
<keyword evidence="2 5" id="KW-0963">Cytoplasm</keyword>
<evidence type="ECO:0000259" key="6">
    <source>
        <dbReference type="PROSITE" id="PS51186"/>
    </source>
</evidence>
<evidence type="ECO:0000256" key="2">
    <source>
        <dbReference type="ARBA" id="ARBA00022490"/>
    </source>
</evidence>
<dbReference type="eggNOG" id="COG0456">
    <property type="taxonomic scope" value="Bacteria"/>
</dbReference>
<dbReference type="PATRIC" id="fig|1203554.3.peg.367"/>
<dbReference type="InterPro" id="IPR006464">
    <property type="entry name" value="AcTrfase_RimI/Ard1"/>
</dbReference>
<sequence length="188" mass="20220">MTTAPAPNHFSGGRPLSGRSDLIVRAMRPDDVETLALLEGRVEESPWSAGNFLDSLNTGHLCLVVQSASASASEAGLAAWAVASLVLDESELLIIGTAPTMQRQGIGRALLAELEAELARRGASSLYLEVRESNIPARRLYEQNGFVVVGRRRGYYRHLSGREDAVLMRRELPGASKAPAALIVEEAL</sequence>